<dbReference type="PANTHER" id="PTHR30290">
    <property type="entry name" value="PERIPLASMIC BINDING COMPONENT OF ABC TRANSPORTER"/>
    <property type="match status" value="1"/>
</dbReference>
<dbReference type="Gene3D" id="3.40.190.10">
    <property type="entry name" value="Periplasmic binding protein-like II"/>
    <property type="match status" value="1"/>
</dbReference>
<gene>
    <name evidence="4" type="ORF">GEMMAAP_04630</name>
</gene>
<dbReference type="EMBL" id="CP011454">
    <property type="protein sequence ID" value="AMW04320.1"/>
    <property type="molecule type" value="Genomic_DNA"/>
</dbReference>
<evidence type="ECO:0000256" key="2">
    <source>
        <dbReference type="ARBA" id="ARBA00022729"/>
    </source>
</evidence>
<keyword evidence="5" id="KW-1185">Reference proteome</keyword>
<dbReference type="SUPFAM" id="SSF53850">
    <property type="entry name" value="Periplasmic binding protein-like II"/>
    <property type="match status" value="1"/>
</dbReference>
<dbReference type="GO" id="GO:1904680">
    <property type="term" value="F:peptide transmembrane transporter activity"/>
    <property type="evidence" value="ECO:0007669"/>
    <property type="project" value="TreeGrafter"/>
</dbReference>
<evidence type="ECO:0000259" key="3">
    <source>
        <dbReference type="Pfam" id="PF00496"/>
    </source>
</evidence>
<evidence type="ECO:0000313" key="4">
    <source>
        <dbReference type="EMBL" id="AMW04320.1"/>
    </source>
</evidence>
<dbReference type="STRING" id="1379270.GEMMAAP_04630"/>
<dbReference type="KEGG" id="gph:GEMMAAP_04630"/>
<dbReference type="CDD" id="cd08513">
    <property type="entry name" value="PBP2_thermophilic_Hb8_like"/>
    <property type="match status" value="1"/>
</dbReference>
<dbReference type="Proteomes" id="UP000076404">
    <property type="component" value="Chromosome"/>
</dbReference>
<comment type="similarity">
    <text evidence="1">Belongs to the bacterial solute-binding protein 5 family.</text>
</comment>
<dbReference type="Gene3D" id="3.10.105.10">
    <property type="entry name" value="Dipeptide-binding Protein, Domain 3"/>
    <property type="match status" value="1"/>
</dbReference>
<evidence type="ECO:0000256" key="1">
    <source>
        <dbReference type="ARBA" id="ARBA00005695"/>
    </source>
</evidence>
<protein>
    <recommendedName>
        <fullName evidence="3">Solute-binding protein family 5 domain-containing protein</fullName>
    </recommendedName>
</protein>
<organism evidence="4 5">
    <name type="scientific">Gemmatimonas phototrophica</name>
    <dbReference type="NCBI Taxonomy" id="1379270"/>
    <lineage>
        <taxon>Bacteria</taxon>
        <taxon>Pseudomonadati</taxon>
        <taxon>Gemmatimonadota</taxon>
        <taxon>Gemmatimonadia</taxon>
        <taxon>Gemmatimonadales</taxon>
        <taxon>Gemmatimonadaceae</taxon>
        <taxon>Gemmatimonas</taxon>
    </lineage>
</organism>
<dbReference type="InterPro" id="IPR000914">
    <property type="entry name" value="SBP_5_dom"/>
</dbReference>
<dbReference type="GO" id="GO:0015833">
    <property type="term" value="P:peptide transport"/>
    <property type="evidence" value="ECO:0007669"/>
    <property type="project" value="TreeGrafter"/>
</dbReference>
<dbReference type="Gene3D" id="3.90.76.10">
    <property type="entry name" value="Dipeptide-binding Protein, Domain 1"/>
    <property type="match status" value="1"/>
</dbReference>
<feature type="domain" description="Solute-binding protein family 5" evidence="3">
    <location>
        <begin position="76"/>
        <end position="438"/>
    </location>
</feature>
<dbReference type="GO" id="GO:0043190">
    <property type="term" value="C:ATP-binding cassette (ABC) transporter complex"/>
    <property type="evidence" value="ECO:0007669"/>
    <property type="project" value="InterPro"/>
</dbReference>
<sequence length="551" mass="60269">MGTLALAAAAACGGDDQSDQASGENGGTLIVVVPAEPSTLFPPQIVGTQGGAVVSAIFDKLADIGPALETNGDAGFQPRLATSWTWATDSLSIAFSIDSAARWHDGKPVRAADVAYTFRVYTDDSVGASIRSLLGNIDSVTVRDERTVDYWFKRRMPQQFYDATYNMYILPSHLLDTIPMAQLGRAAFARTPVGSGRFRFARWESGQRIEVVADTTNARGRAKLDRVIWSITPDLGAATVKLFAGDADFLETIGLENVAQVAQSPSLRMVLNPALTYNFVAFNQRNPTDNTQPHPVFGDSLVRRALAMAVDRKALVRNVLDSLGRVAFGPAPRALMPDTAAFSQLPYDVARARALLDSAGWRDSNNDGVREKNGRELAFDIFVPISSVTRQRFAVLLQEQYRAVGVKASPVLLEINALQERIPQKRFDSYLGGIAANPGLVGMRQSWMSNGESNEVKYSSRAFDAFADSALSSFDTAQTRRLWARAFQQAVNDVPALWLFELQAPVVLHKRFVVPPLRADGWYSDLAEWRVDPTQRIDRDRIGLVPAGGGR</sequence>
<dbReference type="GO" id="GO:0030288">
    <property type="term" value="C:outer membrane-bounded periplasmic space"/>
    <property type="evidence" value="ECO:0007669"/>
    <property type="project" value="UniProtKB-ARBA"/>
</dbReference>
<reference evidence="4 5" key="2">
    <citation type="journal article" date="2016" name="Environ. Microbiol. Rep.">
        <title>Metagenomic evidence for the presence of phototrophic Gemmatimonadetes bacteria in diverse environments.</title>
        <authorList>
            <person name="Zeng Y."/>
            <person name="Baumbach J."/>
            <person name="Barbosa E.G."/>
            <person name="Azevedo V."/>
            <person name="Zhang C."/>
            <person name="Koblizek M."/>
        </authorList>
    </citation>
    <scope>NUCLEOTIDE SEQUENCE [LARGE SCALE GENOMIC DNA]</scope>
    <source>
        <strain evidence="4 5">AP64</strain>
    </source>
</reference>
<proteinExistence type="inferred from homology"/>
<dbReference type="InterPro" id="IPR039424">
    <property type="entry name" value="SBP_5"/>
</dbReference>
<accession>A0A143BIM2</accession>
<evidence type="ECO:0000313" key="5">
    <source>
        <dbReference type="Proteomes" id="UP000076404"/>
    </source>
</evidence>
<dbReference type="eggNOG" id="COG0747">
    <property type="taxonomic scope" value="Bacteria"/>
</dbReference>
<name>A0A143BIM2_9BACT</name>
<dbReference type="InterPro" id="IPR030678">
    <property type="entry name" value="Peptide/Ni-bd"/>
</dbReference>
<keyword evidence="2" id="KW-0732">Signal</keyword>
<reference evidence="4 5" key="1">
    <citation type="journal article" date="2014" name="Proc. Natl. Acad. Sci. U.S.A.">
        <title>Functional type 2 photosynthetic reaction centers found in the rare bacterial phylum Gemmatimonadetes.</title>
        <authorList>
            <person name="Zeng Y."/>
            <person name="Feng F."/>
            <person name="Medova H."/>
            <person name="Dean J."/>
            <person name="Koblizek M."/>
        </authorList>
    </citation>
    <scope>NUCLEOTIDE SEQUENCE [LARGE SCALE GENOMIC DNA]</scope>
    <source>
        <strain evidence="4 5">AP64</strain>
    </source>
</reference>
<dbReference type="Pfam" id="PF00496">
    <property type="entry name" value="SBP_bac_5"/>
    <property type="match status" value="1"/>
</dbReference>
<dbReference type="AlphaFoldDB" id="A0A143BIM2"/>
<dbReference type="PIRSF" id="PIRSF002741">
    <property type="entry name" value="MppA"/>
    <property type="match status" value="1"/>
</dbReference>
<dbReference type="PANTHER" id="PTHR30290:SF38">
    <property type="entry name" value="D,D-DIPEPTIDE-BINDING PERIPLASMIC PROTEIN DDPA-RELATED"/>
    <property type="match status" value="1"/>
</dbReference>